<organism evidence="9 10">
    <name type="scientific">Janibacter alkaliphilus</name>
    <dbReference type="NCBI Taxonomy" id="1069963"/>
    <lineage>
        <taxon>Bacteria</taxon>
        <taxon>Bacillati</taxon>
        <taxon>Actinomycetota</taxon>
        <taxon>Actinomycetes</taxon>
        <taxon>Micrococcales</taxon>
        <taxon>Intrasporangiaceae</taxon>
        <taxon>Janibacter</taxon>
    </lineage>
</organism>
<keyword evidence="3" id="KW-0813">Transport</keyword>
<evidence type="ECO:0000256" key="4">
    <source>
        <dbReference type="ARBA" id="ARBA00022475"/>
    </source>
</evidence>
<keyword evidence="6 8" id="KW-1133">Transmembrane helix</keyword>
<dbReference type="Proteomes" id="UP000592181">
    <property type="component" value="Unassembled WGS sequence"/>
</dbReference>
<comment type="similarity">
    <text evidence="2">Belongs to the CPA3 antiporters (TC 2.A.63) subunit F family.</text>
</comment>
<evidence type="ECO:0000256" key="5">
    <source>
        <dbReference type="ARBA" id="ARBA00022692"/>
    </source>
</evidence>
<dbReference type="GO" id="GO:0005886">
    <property type="term" value="C:plasma membrane"/>
    <property type="evidence" value="ECO:0007669"/>
    <property type="project" value="UniProtKB-SubCell"/>
</dbReference>
<evidence type="ECO:0000313" key="10">
    <source>
        <dbReference type="Proteomes" id="UP000592181"/>
    </source>
</evidence>
<evidence type="ECO:0000256" key="1">
    <source>
        <dbReference type="ARBA" id="ARBA00004651"/>
    </source>
</evidence>
<dbReference type="PANTHER" id="PTHR34702">
    <property type="entry name" value="NA(+)/H(+) ANTIPORTER SUBUNIT F1"/>
    <property type="match status" value="1"/>
</dbReference>
<dbReference type="EMBL" id="JACBZX010000001">
    <property type="protein sequence ID" value="NYG37027.1"/>
    <property type="molecule type" value="Genomic_DNA"/>
</dbReference>
<comment type="subcellular location">
    <subcellularLocation>
        <location evidence="1">Cell membrane</location>
        <topology evidence="1">Multi-pass membrane protein</topology>
    </subcellularLocation>
</comment>
<keyword evidence="10" id="KW-1185">Reference proteome</keyword>
<reference evidence="9 10" key="1">
    <citation type="submission" date="2020-07" db="EMBL/GenBank/DDBJ databases">
        <title>Sequencing the genomes of 1000 actinobacteria strains.</title>
        <authorList>
            <person name="Klenk H.-P."/>
        </authorList>
    </citation>
    <scope>NUCLEOTIDE SEQUENCE [LARGE SCALE GENOMIC DNA]</scope>
    <source>
        <strain evidence="9 10">DSM 24723</strain>
    </source>
</reference>
<dbReference type="Pfam" id="PF04066">
    <property type="entry name" value="MrpF_PhaF"/>
    <property type="match status" value="1"/>
</dbReference>
<evidence type="ECO:0000313" key="9">
    <source>
        <dbReference type="EMBL" id="NYG37027.1"/>
    </source>
</evidence>
<accession>A0A852X3I0</accession>
<evidence type="ECO:0000256" key="8">
    <source>
        <dbReference type="SAM" id="Phobius"/>
    </source>
</evidence>
<evidence type="ECO:0000256" key="2">
    <source>
        <dbReference type="ARBA" id="ARBA00009212"/>
    </source>
</evidence>
<evidence type="ECO:0000256" key="6">
    <source>
        <dbReference type="ARBA" id="ARBA00022989"/>
    </source>
</evidence>
<dbReference type="RefSeq" id="WP_179462459.1">
    <property type="nucleotide sequence ID" value="NZ_JACBZX010000001.1"/>
</dbReference>
<dbReference type="GO" id="GO:0015385">
    <property type="term" value="F:sodium:proton antiporter activity"/>
    <property type="evidence" value="ECO:0007669"/>
    <property type="project" value="TreeGrafter"/>
</dbReference>
<evidence type="ECO:0000256" key="7">
    <source>
        <dbReference type="ARBA" id="ARBA00023136"/>
    </source>
</evidence>
<proteinExistence type="inferred from homology"/>
<gene>
    <name evidence="9" type="ORF">BJY28_001496</name>
</gene>
<feature type="transmembrane region" description="Helical" evidence="8">
    <location>
        <begin position="59"/>
        <end position="82"/>
    </location>
</feature>
<dbReference type="InterPro" id="IPR007208">
    <property type="entry name" value="MrpF/PhaF-like"/>
</dbReference>
<dbReference type="AlphaFoldDB" id="A0A852X3I0"/>
<sequence>MTALLGVAAGLLAVAAALTLVRIYRGPTNLDRALALDVLAVLVTSAAAVYVARSGDAASLPILVVVSLTGFVGSVSVARYMARREDER</sequence>
<comment type="caution">
    <text evidence="9">The sequence shown here is derived from an EMBL/GenBank/DDBJ whole genome shotgun (WGS) entry which is preliminary data.</text>
</comment>
<name>A0A852X3I0_9MICO</name>
<keyword evidence="7 8" id="KW-0472">Membrane</keyword>
<protein>
    <submittedName>
        <fullName evidence="9">Multicomponent Na+:H+ antiporter subunit F</fullName>
    </submittedName>
</protein>
<keyword evidence="4" id="KW-1003">Cell membrane</keyword>
<evidence type="ECO:0000256" key="3">
    <source>
        <dbReference type="ARBA" id="ARBA00022448"/>
    </source>
</evidence>
<dbReference type="PANTHER" id="PTHR34702:SF1">
    <property type="entry name" value="NA(+)_H(+) ANTIPORTER SUBUNIT F"/>
    <property type="match status" value="1"/>
</dbReference>
<keyword evidence="5 8" id="KW-0812">Transmembrane</keyword>
<feature type="transmembrane region" description="Helical" evidence="8">
    <location>
        <begin position="33"/>
        <end position="52"/>
    </location>
</feature>